<name>A0ABP7NY50_9SPHI</name>
<dbReference type="PANTHER" id="PTHR11265:SF0">
    <property type="entry name" value="12S RRNA N4-METHYLCYTIDINE METHYLTRANSFERASE"/>
    <property type="match status" value="1"/>
</dbReference>
<keyword evidence="5 6" id="KW-0949">S-adenosyl-L-methionine</keyword>
<feature type="binding site" evidence="6">
    <location>
        <position position="97"/>
    </location>
    <ligand>
        <name>S-adenosyl-L-methionine</name>
        <dbReference type="ChEBI" id="CHEBI:59789"/>
    </ligand>
</feature>
<comment type="function">
    <text evidence="6">Specifically methylates the N4 position of cytidine in position 1402 (C1402) of 16S rRNA.</text>
</comment>
<dbReference type="Gene3D" id="1.10.150.170">
    <property type="entry name" value="Putative methyltransferase TM0872, insert domain"/>
    <property type="match status" value="1"/>
</dbReference>
<evidence type="ECO:0000256" key="3">
    <source>
        <dbReference type="ARBA" id="ARBA00022603"/>
    </source>
</evidence>
<dbReference type="InterPro" id="IPR023397">
    <property type="entry name" value="SAM-dep_MeTrfase_MraW_recog"/>
</dbReference>
<dbReference type="SUPFAM" id="SSF53335">
    <property type="entry name" value="S-adenosyl-L-methionine-dependent methyltransferases"/>
    <property type="match status" value="1"/>
</dbReference>
<dbReference type="Pfam" id="PF01795">
    <property type="entry name" value="Methyltransf_5"/>
    <property type="match status" value="1"/>
</dbReference>
<dbReference type="SUPFAM" id="SSF81799">
    <property type="entry name" value="Putative methyltransferase TM0872, insert domain"/>
    <property type="match status" value="1"/>
</dbReference>
<evidence type="ECO:0000313" key="7">
    <source>
        <dbReference type="EMBL" id="GAA3955848.1"/>
    </source>
</evidence>
<comment type="similarity">
    <text evidence="1 6">Belongs to the methyltransferase superfamily. RsmH family.</text>
</comment>
<sequence length="301" mass="33914">MENNYHVPVMLQPCIDGLNIKPDGVYVDVTFGGGGHSKEILKHLGPNGRLIAFDQDPDSQRNIPADDRFIFIDQNFGFLKNNLRLKGFKQVDGILADLGVSSHQFDVPERGFSIRHNADLDMRMDRNGSLTASEVLNTYSEDKLHKIFGIYGEVKNAKSLARAVVTARLEKSFTDIDSFKSAISEYIPKGKENKYLAQVFQALRIEVNAEIRVLEDFLQQTADVLKPGGHLVVMSYHSLEDRPVKNFMAKGKFQGEVEKDFFGNQQKPFNVITRKAIIATDEEIAQNNRARSAKLRIAEKI</sequence>
<evidence type="ECO:0000256" key="4">
    <source>
        <dbReference type="ARBA" id="ARBA00022679"/>
    </source>
</evidence>
<dbReference type="HAMAP" id="MF_01007">
    <property type="entry name" value="16SrRNA_methyltr_H"/>
    <property type="match status" value="1"/>
</dbReference>
<dbReference type="PIRSF" id="PIRSF004486">
    <property type="entry name" value="MraW"/>
    <property type="match status" value="1"/>
</dbReference>
<comment type="catalytic activity">
    <reaction evidence="6">
        <text>cytidine(1402) in 16S rRNA + S-adenosyl-L-methionine = N(4)-methylcytidine(1402) in 16S rRNA + S-adenosyl-L-homocysteine + H(+)</text>
        <dbReference type="Rhea" id="RHEA:42928"/>
        <dbReference type="Rhea" id="RHEA-COMP:10286"/>
        <dbReference type="Rhea" id="RHEA-COMP:10287"/>
        <dbReference type="ChEBI" id="CHEBI:15378"/>
        <dbReference type="ChEBI" id="CHEBI:57856"/>
        <dbReference type="ChEBI" id="CHEBI:59789"/>
        <dbReference type="ChEBI" id="CHEBI:74506"/>
        <dbReference type="ChEBI" id="CHEBI:82748"/>
        <dbReference type="EC" id="2.1.1.199"/>
    </reaction>
</comment>
<evidence type="ECO:0000256" key="1">
    <source>
        <dbReference type="ARBA" id="ARBA00010396"/>
    </source>
</evidence>
<evidence type="ECO:0000256" key="6">
    <source>
        <dbReference type="HAMAP-Rule" id="MF_01007"/>
    </source>
</evidence>
<evidence type="ECO:0000313" key="8">
    <source>
        <dbReference type="Proteomes" id="UP001501081"/>
    </source>
</evidence>
<evidence type="ECO:0000256" key="5">
    <source>
        <dbReference type="ARBA" id="ARBA00022691"/>
    </source>
</evidence>
<evidence type="ECO:0000256" key="2">
    <source>
        <dbReference type="ARBA" id="ARBA00022552"/>
    </source>
</evidence>
<organism evidence="7 8">
    <name type="scientific">Pedobacter ginsengiterrae</name>
    <dbReference type="NCBI Taxonomy" id="871696"/>
    <lineage>
        <taxon>Bacteria</taxon>
        <taxon>Pseudomonadati</taxon>
        <taxon>Bacteroidota</taxon>
        <taxon>Sphingobacteriia</taxon>
        <taxon>Sphingobacteriales</taxon>
        <taxon>Sphingobacteriaceae</taxon>
        <taxon>Pedobacter</taxon>
    </lineage>
</organism>
<comment type="subcellular location">
    <subcellularLocation>
        <location evidence="6">Cytoplasm</location>
    </subcellularLocation>
</comment>
<proteinExistence type="inferred from homology"/>
<dbReference type="RefSeq" id="WP_344765017.1">
    <property type="nucleotide sequence ID" value="NZ_BAABAK010000003.1"/>
</dbReference>
<protein>
    <recommendedName>
        <fullName evidence="6">Ribosomal RNA small subunit methyltransferase H</fullName>
        <ecNumber evidence="6">2.1.1.199</ecNumber>
    </recommendedName>
    <alternativeName>
        <fullName evidence="6">16S rRNA m(4)C1402 methyltransferase</fullName>
    </alternativeName>
    <alternativeName>
        <fullName evidence="6">rRNA (cytosine-N(4)-)-methyltransferase RsmH</fullName>
    </alternativeName>
</protein>
<feature type="binding site" evidence="6">
    <location>
        <position position="54"/>
    </location>
    <ligand>
        <name>S-adenosyl-L-methionine</name>
        <dbReference type="ChEBI" id="CHEBI:59789"/>
    </ligand>
</feature>
<keyword evidence="6" id="KW-0963">Cytoplasm</keyword>
<dbReference type="Proteomes" id="UP001501081">
    <property type="component" value="Unassembled WGS sequence"/>
</dbReference>
<feature type="binding site" evidence="6">
    <location>
        <position position="104"/>
    </location>
    <ligand>
        <name>S-adenosyl-L-methionine</name>
        <dbReference type="ChEBI" id="CHEBI:59789"/>
    </ligand>
</feature>
<gene>
    <name evidence="6 7" type="primary">rsmH</name>
    <name evidence="7" type="ORF">GCM10022246_07320</name>
</gene>
<dbReference type="InterPro" id="IPR029063">
    <property type="entry name" value="SAM-dependent_MTases_sf"/>
</dbReference>
<accession>A0ABP7NY50</accession>
<dbReference type="NCBIfam" id="TIGR00006">
    <property type="entry name" value="16S rRNA (cytosine(1402)-N(4))-methyltransferase RsmH"/>
    <property type="match status" value="1"/>
</dbReference>
<comment type="caution">
    <text evidence="7">The sequence shown here is derived from an EMBL/GenBank/DDBJ whole genome shotgun (WGS) entry which is preliminary data.</text>
</comment>
<feature type="binding site" evidence="6">
    <location>
        <position position="76"/>
    </location>
    <ligand>
        <name>S-adenosyl-L-methionine</name>
        <dbReference type="ChEBI" id="CHEBI:59789"/>
    </ligand>
</feature>
<keyword evidence="2 6" id="KW-0698">rRNA processing</keyword>
<feature type="binding site" evidence="6">
    <location>
        <begin position="34"/>
        <end position="36"/>
    </location>
    <ligand>
        <name>S-adenosyl-L-methionine</name>
        <dbReference type="ChEBI" id="CHEBI:59789"/>
    </ligand>
</feature>
<dbReference type="EC" id="2.1.1.199" evidence="6"/>
<dbReference type="EMBL" id="BAABAK010000003">
    <property type="protein sequence ID" value="GAA3955848.1"/>
    <property type="molecule type" value="Genomic_DNA"/>
</dbReference>
<dbReference type="InterPro" id="IPR002903">
    <property type="entry name" value="RsmH"/>
</dbReference>
<keyword evidence="8" id="KW-1185">Reference proteome</keyword>
<keyword evidence="4 6" id="KW-0808">Transferase</keyword>
<dbReference type="PANTHER" id="PTHR11265">
    <property type="entry name" value="S-ADENOSYL-METHYLTRANSFERASE MRAW"/>
    <property type="match status" value="1"/>
</dbReference>
<dbReference type="Gene3D" id="3.40.50.150">
    <property type="entry name" value="Vaccinia Virus protein VP39"/>
    <property type="match status" value="1"/>
</dbReference>
<keyword evidence="3 6" id="KW-0489">Methyltransferase</keyword>
<reference evidence="8" key="1">
    <citation type="journal article" date="2019" name="Int. J. Syst. Evol. Microbiol.">
        <title>The Global Catalogue of Microorganisms (GCM) 10K type strain sequencing project: providing services to taxonomists for standard genome sequencing and annotation.</title>
        <authorList>
            <consortium name="The Broad Institute Genomics Platform"/>
            <consortium name="The Broad Institute Genome Sequencing Center for Infectious Disease"/>
            <person name="Wu L."/>
            <person name="Ma J."/>
        </authorList>
    </citation>
    <scope>NUCLEOTIDE SEQUENCE [LARGE SCALE GENOMIC DNA]</scope>
    <source>
        <strain evidence="8">JCM 17338</strain>
    </source>
</reference>